<keyword evidence="4" id="KW-1185">Reference proteome</keyword>
<feature type="chain" id="PRO_5003683932" description="DinB-like domain-containing protein" evidence="1">
    <location>
        <begin position="20"/>
        <end position="195"/>
    </location>
</feature>
<dbReference type="RefSeq" id="WP_014784957.1">
    <property type="nucleotide sequence ID" value="NC_018014.1"/>
</dbReference>
<dbReference type="eggNOG" id="COG2318">
    <property type="taxonomic scope" value="Bacteria"/>
</dbReference>
<evidence type="ECO:0000256" key="1">
    <source>
        <dbReference type="SAM" id="SignalP"/>
    </source>
</evidence>
<evidence type="ECO:0000313" key="4">
    <source>
        <dbReference type="Proteomes" id="UP000006056"/>
    </source>
</evidence>
<protein>
    <recommendedName>
        <fullName evidence="2">DinB-like domain-containing protein</fullName>
    </recommendedName>
</protein>
<name>I3ZDS0_TERRK</name>
<organism evidence="3 4">
    <name type="scientific">Terriglobus roseus (strain DSM 18391 / NRRL B-41598 / KBS 63)</name>
    <dbReference type="NCBI Taxonomy" id="926566"/>
    <lineage>
        <taxon>Bacteria</taxon>
        <taxon>Pseudomonadati</taxon>
        <taxon>Acidobacteriota</taxon>
        <taxon>Terriglobia</taxon>
        <taxon>Terriglobales</taxon>
        <taxon>Acidobacteriaceae</taxon>
        <taxon>Terriglobus</taxon>
    </lineage>
</organism>
<proteinExistence type="predicted"/>
<dbReference type="PROSITE" id="PS51257">
    <property type="entry name" value="PROKAR_LIPOPROTEIN"/>
    <property type="match status" value="1"/>
</dbReference>
<dbReference type="HOGENOM" id="CLU_107587_1_0_0"/>
<evidence type="ECO:0000313" key="3">
    <source>
        <dbReference type="EMBL" id="AFL87388.1"/>
    </source>
</evidence>
<dbReference type="SUPFAM" id="SSF109854">
    <property type="entry name" value="DinB/YfiT-like putative metalloenzymes"/>
    <property type="match status" value="1"/>
</dbReference>
<dbReference type="STRING" id="926566.Terro_1067"/>
<feature type="signal peptide" evidence="1">
    <location>
        <begin position="1"/>
        <end position="19"/>
    </location>
</feature>
<dbReference type="EMBL" id="CP003379">
    <property type="protein sequence ID" value="AFL87388.1"/>
    <property type="molecule type" value="Genomic_DNA"/>
</dbReference>
<dbReference type="InterPro" id="IPR024775">
    <property type="entry name" value="DinB-like"/>
</dbReference>
<dbReference type="Proteomes" id="UP000006056">
    <property type="component" value="Chromosome"/>
</dbReference>
<feature type="domain" description="DinB-like" evidence="2">
    <location>
        <begin position="59"/>
        <end position="178"/>
    </location>
</feature>
<dbReference type="Pfam" id="PF12867">
    <property type="entry name" value="DinB_2"/>
    <property type="match status" value="1"/>
</dbReference>
<dbReference type="AlphaFoldDB" id="I3ZDS0"/>
<reference evidence="3 4" key="1">
    <citation type="submission" date="2012-06" db="EMBL/GenBank/DDBJ databases">
        <title>Complete genome of Terriglobus roseus DSM 18391.</title>
        <authorList>
            <consortium name="US DOE Joint Genome Institute (JGI-PGF)"/>
            <person name="Lucas S."/>
            <person name="Copeland A."/>
            <person name="Lapidus A."/>
            <person name="Glavina del Rio T."/>
            <person name="Dalin E."/>
            <person name="Tice H."/>
            <person name="Bruce D."/>
            <person name="Goodwin L."/>
            <person name="Pitluck S."/>
            <person name="Peters L."/>
            <person name="Mikhailova N."/>
            <person name="Munk A.C.C."/>
            <person name="Kyrpides N."/>
            <person name="Mavromatis K."/>
            <person name="Ivanova N."/>
            <person name="Brettin T."/>
            <person name="Detter J.C."/>
            <person name="Han C."/>
            <person name="Larimer F."/>
            <person name="Land M."/>
            <person name="Hauser L."/>
            <person name="Markowitz V."/>
            <person name="Cheng J.-F."/>
            <person name="Hugenholtz P."/>
            <person name="Woyke T."/>
            <person name="Wu D."/>
            <person name="Brambilla E."/>
            <person name="Klenk H.-P."/>
            <person name="Eisen J.A."/>
        </authorList>
    </citation>
    <scope>NUCLEOTIDE SEQUENCE [LARGE SCALE GENOMIC DNA]</scope>
    <source>
        <strain evidence="4">DSM 18391 / NRRL B-41598 / KBS 63</strain>
    </source>
</reference>
<keyword evidence="1" id="KW-0732">Signal</keyword>
<dbReference type="Gene3D" id="1.20.120.450">
    <property type="entry name" value="dinb family like domain"/>
    <property type="match status" value="1"/>
</dbReference>
<evidence type="ECO:0000259" key="2">
    <source>
        <dbReference type="Pfam" id="PF12867"/>
    </source>
</evidence>
<dbReference type="InterPro" id="IPR034660">
    <property type="entry name" value="DinB/YfiT-like"/>
</dbReference>
<accession>I3ZDS0</accession>
<gene>
    <name evidence="3" type="ordered locus">Terro_1067</name>
</gene>
<sequence length="195" mass="21221">MLRALVLTAAVAASTVTLACVPAVAQAPAKNAPPATLRSILLEQLRSTHNKAEWFTPMNAAVAGMTPEQARWIPQNAAGKVDPENNHSVGMLAAHLVFWNERSLLEVKGEKPAAFGGNNDETFNNFDAKRWTDIVARLDRVMTGFEQWTEKATDAQLQAAATRLAHVGTHNAYHTGQILYVRKLQGSWNPANGVK</sequence>
<dbReference type="OrthoDB" id="9798830at2"/>
<dbReference type="KEGG" id="trs:Terro_1067"/>